<comment type="caution">
    <text evidence="2">The sequence shown here is derived from an EMBL/GenBank/DDBJ whole genome shotgun (WGS) entry which is preliminary data.</text>
</comment>
<reference evidence="2" key="1">
    <citation type="submission" date="2023-10" db="EMBL/GenBank/DDBJ databases">
        <authorList>
            <person name="Chen Y."/>
            <person name="Shah S."/>
            <person name="Dougan E. K."/>
            <person name="Thang M."/>
            <person name="Chan C."/>
        </authorList>
    </citation>
    <scope>NUCLEOTIDE SEQUENCE [LARGE SCALE GENOMIC DNA]</scope>
</reference>
<dbReference type="Pfam" id="PF11913">
    <property type="entry name" value="DUF3431"/>
    <property type="match status" value="1"/>
</dbReference>
<gene>
    <name evidence="2" type="ORF">PCOR1329_LOCUS22200</name>
</gene>
<proteinExistence type="predicted"/>
<dbReference type="InterPro" id="IPR021838">
    <property type="entry name" value="DUF3431"/>
</dbReference>
<evidence type="ECO:0000313" key="3">
    <source>
        <dbReference type="Proteomes" id="UP001189429"/>
    </source>
</evidence>
<accession>A0ABN9RQR6</accession>
<name>A0ABN9RQR6_9DINO</name>
<keyword evidence="3" id="KW-1185">Reference proteome</keyword>
<evidence type="ECO:0000313" key="2">
    <source>
        <dbReference type="EMBL" id="CAK0820582.1"/>
    </source>
</evidence>
<organism evidence="2 3">
    <name type="scientific">Prorocentrum cordatum</name>
    <dbReference type="NCBI Taxonomy" id="2364126"/>
    <lineage>
        <taxon>Eukaryota</taxon>
        <taxon>Sar</taxon>
        <taxon>Alveolata</taxon>
        <taxon>Dinophyceae</taxon>
        <taxon>Prorocentrales</taxon>
        <taxon>Prorocentraceae</taxon>
        <taxon>Prorocentrum</taxon>
    </lineage>
</organism>
<sequence>MMGAYAAYLQGSVEAGSVAAADLRQWPLTQGLDRVLKLSKELAVVRPLTSAMVMNYCQPADRFGTIHDLDWLLVPPFGEPGVPDAGLLSDTELFIYLVDAPWCRALDPVLVAQLERVARRVHLVPYTGGPGREEQTAYFKFLADHYDSLPDFTIFVHPDAPEHQGEEFPALKRALRLIRTGSELAYETIGYYPLAEQMVVDPKRAWGSSFKATWRRFWRRVFGHSWTDLDFVPPRCFWNQSGGSYISGAVDGHEDPLTLPAAKALCASLPSCAGVTCYTPSVDVEDLELYISTVRAGSPSCTVRRGEPPEPLASPSELETSFRKRCAGEGGSAHPDADANASGPADDDRPAVFSRHVGAYLADYAAGDDSARAPRLARARCSQLGPLCGGITCDLEEARCTVRAGSELIASPYPEVSYFKELGGADGEADGVAPVVDAYREASDVFQFYTGSQSVVRRDRLRAWPREQLAAFGSEGEFCTEMSGYYEAAWHRMFGEPLSQWPRELDPRLPLHLKWGVRTKYSYGDEGVI</sequence>
<dbReference type="Proteomes" id="UP001189429">
    <property type="component" value="Unassembled WGS sequence"/>
</dbReference>
<protein>
    <submittedName>
        <fullName evidence="2">Uncharacterized protein</fullName>
    </submittedName>
</protein>
<evidence type="ECO:0000256" key="1">
    <source>
        <dbReference type="SAM" id="MobiDB-lite"/>
    </source>
</evidence>
<feature type="region of interest" description="Disordered" evidence="1">
    <location>
        <begin position="300"/>
        <end position="319"/>
    </location>
</feature>
<feature type="region of interest" description="Disordered" evidence="1">
    <location>
        <begin position="324"/>
        <end position="348"/>
    </location>
</feature>
<dbReference type="EMBL" id="CAUYUJ010007380">
    <property type="protein sequence ID" value="CAK0820582.1"/>
    <property type="molecule type" value="Genomic_DNA"/>
</dbReference>